<reference evidence="5" key="1">
    <citation type="journal article" date="2019" name="Int. J. Syst. Evol. Microbiol.">
        <title>The Global Catalogue of Microorganisms (GCM) 10K type strain sequencing project: providing services to taxonomists for standard genome sequencing and annotation.</title>
        <authorList>
            <consortium name="The Broad Institute Genomics Platform"/>
            <consortium name="The Broad Institute Genome Sequencing Center for Infectious Disease"/>
            <person name="Wu L."/>
            <person name="Ma J."/>
        </authorList>
    </citation>
    <scope>NUCLEOTIDE SEQUENCE [LARGE SCALE GENOMIC DNA]</scope>
    <source>
        <strain evidence="5">JCM 14046</strain>
    </source>
</reference>
<gene>
    <name evidence="4" type="ORF">GCM10009737_23980</name>
</gene>
<proteinExistence type="predicted"/>
<dbReference type="InterPro" id="IPR016181">
    <property type="entry name" value="Acyl_CoA_acyltransferase"/>
</dbReference>
<sequence>MRAVIPRTDLVVRPRTTTDVPPLVEVLAEQQPASRYPFRWPLPFPAEEFVARAGEEAAWVARVDGRVAGQVAVLGVADDELGRAWCAATGLAPADLAVVASFFVGTRHRGRGVGRALLATAVGWVRERGRLPVLDVVQGHAAAVRLYTSAGWRTVGEARPPWLPDEEPPVLLMVLDPGAGER</sequence>
<dbReference type="PANTHER" id="PTHR43877:SF2">
    <property type="entry name" value="AMINOALKYLPHOSPHONATE N-ACETYLTRANSFERASE-RELATED"/>
    <property type="match status" value="1"/>
</dbReference>
<feature type="domain" description="N-acetyltransferase" evidence="3">
    <location>
        <begin position="10"/>
        <end position="178"/>
    </location>
</feature>
<accession>A0ABP5ASQ2</accession>
<dbReference type="Gene3D" id="3.40.630.30">
    <property type="match status" value="1"/>
</dbReference>
<evidence type="ECO:0000313" key="5">
    <source>
        <dbReference type="Proteomes" id="UP001501612"/>
    </source>
</evidence>
<dbReference type="InterPro" id="IPR050832">
    <property type="entry name" value="Bact_Acetyltransf"/>
</dbReference>
<dbReference type="CDD" id="cd04301">
    <property type="entry name" value="NAT_SF"/>
    <property type="match status" value="1"/>
</dbReference>
<dbReference type="Proteomes" id="UP001501612">
    <property type="component" value="Unassembled WGS sequence"/>
</dbReference>
<evidence type="ECO:0000256" key="1">
    <source>
        <dbReference type="ARBA" id="ARBA00022679"/>
    </source>
</evidence>
<dbReference type="PROSITE" id="PS51186">
    <property type="entry name" value="GNAT"/>
    <property type="match status" value="1"/>
</dbReference>
<comment type="caution">
    <text evidence="4">The sequence shown here is derived from an EMBL/GenBank/DDBJ whole genome shotgun (WGS) entry which is preliminary data.</text>
</comment>
<keyword evidence="5" id="KW-1185">Reference proteome</keyword>
<organism evidence="4 5">
    <name type="scientific">Nocardioides lentus</name>
    <dbReference type="NCBI Taxonomy" id="338077"/>
    <lineage>
        <taxon>Bacteria</taxon>
        <taxon>Bacillati</taxon>
        <taxon>Actinomycetota</taxon>
        <taxon>Actinomycetes</taxon>
        <taxon>Propionibacteriales</taxon>
        <taxon>Nocardioidaceae</taxon>
        <taxon>Nocardioides</taxon>
    </lineage>
</organism>
<keyword evidence="1" id="KW-0808">Transferase</keyword>
<dbReference type="SUPFAM" id="SSF55729">
    <property type="entry name" value="Acyl-CoA N-acyltransferases (Nat)"/>
    <property type="match status" value="1"/>
</dbReference>
<evidence type="ECO:0000313" key="4">
    <source>
        <dbReference type="EMBL" id="GAA1921706.1"/>
    </source>
</evidence>
<dbReference type="EMBL" id="BAAAMY010000005">
    <property type="protein sequence ID" value="GAA1921706.1"/>
    <property type="molecule type" value="Genomic_DNA"/>
</dbReference>
<keyword evidence="2" id="KW-0012">Acyltransferase</keyword>
<evidence type="ECO:0000259" key="3">
    <source>
        <dbReference type="PROSITE" id="PS51186"/>
    </source>
</evidence>
<name>A0ABP5ASQ2_9ACTN</name>
<protein>
    <recommendedName>
        <fullName evidence="3">N-acetyltransferase domain-containing protein</fullName>
    </recommendedName>
</protein>
<dbReference type="Pfam" id="PF00583">
    <property type="entry name" value="Acetyltransf_1"/>
    <property type="match status" value="1"/>
</dbReference>
<dbReference type="InterPro" id="IPR000182">
    <property type="entry name" value="GNAT_dom"/>
</dbReference>
<evidence type="ECO:0000256" key="2">
    <source>
        <dbReference type="ARBA" id="ARBA00023315"/>
    </source>
</evidence>
<dbReference type="PANTHER" id="PTHR43877">
    <property type="entry name" value="AMINOALKYLPHOSPHONATE N-ACETYLTRANSFERASE-RELATED-RELATED"/>
    <property type="match status" value="1"/>
</dbReference>